<reference evidence="2 3" key="1">
    <citation type="journal article" date="2007" name="Genome Res.">
        <title>Genome characteristics of facultatively symbiotic Frankia sp. strains reflect host range and host plant biogeography.</title>
        <authorList>
            <person name="Normand P."/>
            <person name="Lapierre P."/>
            <person name="Tisa L.S."/>
            <person name="Gogarten J.P."/>
            <person name="Alloisio N."/>
            <person name="Bagnarol E."/>
            <person name="Bassi C.A."/>
            <person name="Berry A.M."/>
            <person name="Bickhart D.M."/>
            <person name="Choisne N."/>
            <person name="Couloux A."/>
            <person name="Cournoyer B."/>
            <person name="Cruveiller S."/>
            <person name="Daubin V."/>
            <person name="Demange N."/>
            <person name="Francino M.P."/>
            <person name="Goltsman E."/>
            <person name="Huang Y."/>
            <person name="Kopp O.R."/>
            <person name="Labarre L."/>
            <person name="Lapidus A."/>
            <person name="Lavire C."/>
            <person name="Marechal J."/>
            <person name="Martinez M."/>
            <person name="Mastronunzio J.E."/>
            <person name="Mullin B.C."/>
            <person name="Niemann J."/>
            <person name="Pujic P."/>
            <person name="Rawnsley T."/>
            <person name="Rouy Z."/>
            <person name="Schenowitz C."/>
            <person name="Sellstedt A."/>
            <person name="Tavares F."/>
            <person name="Tomkins J.P."/>
            <person name="Vallenet D."/>
            <person name="Valverde C."/>
            <person name="Wall L.G."/>
            <person name="Wang Y."/>
            <person name="Medigue C."/>
            <person name="Benson D.R."/>
        </authorList>
    </citation>
    <scope>NUCLEOTIDE SEQUENCE [LARGE SCALE GENOMIC DNA]</scope>
    <source>
        <strain evidence="3">DSM 45986 / CECT 9034 / ACN14a</strain>
    </source>
</reference>
<accession>Q0RC40</accession>
<protein>
    <recommendedName>
        <fullName evidence="4">DUF2267 domain-containing protein</fullName>
    </recommendedName>
</protein>
<feature type="compositionally biased region" description="Gly residues" evidence="1">
    <location>
        <begin position="1"/>
        <end position="11"/>
    </location>
</feature>
<evidence type="ECO:0008006" key="4">
    <source>
        <dbReference type="Google" id="ProtNLM"/>
    </source>
</evidence>
<dbReference type="KEGG" id="fal:FRAAL6365"/>
<organism evidence="2 3">
    <name type="scientific">Frankia alni (strain DSM 45986 / CECT 9034 / ACN14a)</name>
    <dbReference type="NCBI Taxonomy" id="326424"/>
    <lineage>
        <taxon>Bacteria</taxon>
        <taxon>Bacillati</taxon>
        <taxon>Actinomycetota</taxon>
        <taxon>Actinomycetes</taxon>
        <taxon>Frankiales</taxon>
        <taxon>Frankiaceae</taxon>
        <taxon>Frankia</taxon>
    </lineage>
</organism>
<gene>
    <name evidence="2" type="ordered locus">FRAAL6365</name>
</gene>
<keyword evidence="3" id="KW-1185">Reference proteome</keyword>
<evidence type="ECO:0000256" key="1">
    <source>
        <dbReference type="SAM" id="MobiDB-lite"/>
    </source>
</evidence>
<dbReference type="Gene3D" id="1.10.490.110">
    <property type="entry name" value="Uncharacterized conserved protein DUF2267"/>
    <property type="match status" value="2"/>
</dbReference>
<dbReference type="Pfam" id="PF10025">
    <property type="entry name" value="DUF2267"/>
    <property type="match status" value="2"/>
</dbReference>
<dbReference type="RefSeq" id="WP_011607412.1">
    <property type="nucleotide sequence ID" value="NC_008278.1"/>
</dbReference>
<name>Q0RC40_FRAAA</name>
<dbReference type="AlphaFoldDB" id="Q0RC40"/>
<dbReference type="InterPro" id="IPR038282">
    <property type="entry name" value="DUF2267_sf"/>
</dbReference>
<dbReference type="STRING" id="326424.FRAAL6365"/>
<dbReference type="HOGENOM" id="CLU_945795_0_0_11"/>
<dbReference type="InterPro" id="IPR018727">
    <property type="entry name" value="DUF2267"/>
</dbReference>
<dbReference type="EMBL" id="CT573213">
    <property type="protein sequence ID" value="CAJ64988.1"/>
    <property type="molecule type" value="Genomic_DNA"/>
</dbReference>
<evidence type="ECO:0000313" key="3">
    <source>
        <dbReference type="Proteomes" id="UP000000657"/>
    </source>
</evidence>
<evidence type="ECO:0000313" key="2">
    <source>
        <dbReference type="EMBL" id="CAJ64988.1"/>
    </source>
</evidence>
<sequence>MSTGAGLGGGAAKRRDTPRRRIGRPGEVLTVEMQMDYDQFIANLERIAGLDPDAAVQAARATLETLAERLSKEEARDLVNDLPPELGPMLFTDSPAERFDVDEFLRRVSERERVDIAAARRHSEAVFTMLARTISAKRLAHLMAQLPKDFTPLLPVGPDTEVLSMETFLDRVSRRAGLDSAASRRATEAVLETLVERVAEGSVDHMSVRLPADLRLVLKRAKAASPGPASRMPVDEFLRRVAERAKIPTYLAPVQARAVFHTLREALGDKEFFDLVVQLSGDYEWLWIRRRSAA</sequence>
<dbReference type="OrthoDB" id="952780at2"/>
<feature type="region of interest" description="Disordered" evidence="1">
    <location>
        <begin position="1"/>
        <end position="25"/>
    </location>
</feature>
<proteinExistence type="predicted"/>
<dbReference type="Proteomes" id="UP000000657">
    <property type="component" value="Chromosome"/>
</dbReference>
<dbReference type="eggNOG" id="COG5502">
    <property type="taxonomic scope" value="Bacteria"/>
</dbReference>